<sequence length="266" mass="30301">MCAQDDFRKDNYQRILKERGTMSEADMREYRAIRESEDSSYALPGWKDRLIMQRKLCDAEREETKRRQSNELRRLESKHNRIMLDLQLELAAERNELKEGKILKQVKGSNKRAYDPSYTEAHLDTLKRHMKDRYMNTHTHKATAVADTDRDAEVSTSTNNTENATTHRANTDTRNIKEGQDTVICDDCYVAAGPGEWYNCDSCAHVVCKLHTEDVVYECARVSCRKVFCGQCVGNNLSTCATGCGSVICCGTTQSGMIGIYCETCF</sequence>
<dbReference type="EMBL" id="KQ243531">
    <property type="protein sequence ID" value="KNC75596.1"/>
    <property type="molecule type" value="Genomic_DNA"/>
</dbReference>
<protein>
    <submittedName>
        <fullName evidence="2">Uncharacterized protein</fullName>
    </submittedName>
</protein>
<feature type="compositionally biased region" description="Low complexity" evidence="1">
    <location>
        <begin position="154"/>
        <end position="166"/>
    </location>
</feature>
<reference evidence="2 3" key="1">
    <citation type="submission" date="2011-02" db="EMBL/GenBank/DDBJ databases">
        <title>The Genome Sequence of Sphaeroforma arctica JP610.</title>
        <authorList>
            <consortium name="The Broad Institute Genome Sequencing Platform"/>
            <person name="Russ C."/>
            <person name="Cuomo C."/>
            <person name="Young S.K."/>
            <person name="Zeng Q."/>
            <person name="Gargeya S."/>
            <person name="Alvarado L."/>
            <person name="Berlin A."/>
            <person name="Chapman S.B."/>
            <person name="Chen Z."/>
            <person name="Freedman E."/>
            <person name="Gellesch M."/>
            <person name="Goldberg J."/>
            <person name="Griggs A."/>
            <person name="Gujja S."/>
            <person name="Heilman E."/>
            <person name="Heiman D."/>
            <person name="Howarth C."/>
            <person name="Mehta T."/>
            <person name="Neiman D."/>
            <person name="Pearson M."/>
            <person name="Roberts A."/>
            <person name="Saif S."/>
            <person name="Shea T."/>
            <person name="Shenoy N."/>
            <person name="Sisk P."/>
            <person name="Stolte C."/>
            <person name="Sykes S."/>
            <person name="White J."/>
            <person name="Yandava C."/>
            <person name="Burger G."/>
            <person name="Gray M.W."/>
            <person name="Holland P.W.H."/>
            <person name="King N."/>
            <person name="Lang F.B.F."/>
            <person name="Roger A.J."/>
            <person name="Ruiz-Trillo I."/>
            <person name="Haas B."/>
            <person name="Nusbaum C."/>
            <person name="Birren B."/>
        </authorList>
    </citation>
    <scope>NUCLEOTIDE SEQUENCE [LARGE SCALE GENOMIC DNA]</scope>
    <source>
        <strain evidence="2 3">JP610</strain>
    </source>
</reference>
<evidence type="ECO:0000256" key="1">
    <source>
        <dbReference type="SAM" id="MobiDB-lite"/>
    </source>
</evidence>
<accession>A0A0L0FGM6</accession>
<dbReference type="Proteomes" id="UP000054560">
    <property type="component" value="Unassembled WGS sequence"/>
</dbReference>
<organism evidence="2 3">
    <name type="scientific">Sphaeroforma arctica JP610</name>
    <dbReference type="NCBI Taxonomy" id="667725"/>
    <lineage>
        <taxon>Eukaryota</taxon>
        <taxon>Ichthyosporea</taxon>
        <taxon>Ichthyophonida</taxon>
        <taxon>Sphaeroforma</taxon>
    </lineage>
</organism>
<gene>
    <name evidence="2" type="ORF">SARC_11883</name>
</gene>
<dbReference type="GeneID" id="25912387"/>
<name>A0A0L0FGM6_9EUKA</name>
<dbReference type="AlphaFoldDB" id="A0A0L0FGM6"/>
<dbReference type="RefSeq" id="XP_014149498.1">
    <property type="nucleotide sequence ID" value="XM_014294023.1"/>
</dbReference>
<evidence type="ECO:0000313" key="2">
    <source>
        <dbReference type="EMBL" id="KNC75596.1"/>
    </source>
</evidence>
<keyword evidence="3" id="KW-1185">Reference proteome</keyword>
<proteinExistence type="predicted"/>
<evidence type="ECO:0000313" key="3">
    <source>
        <dbReference type="Proteomes" id="UP000054560"/>
    </source>
</evidence>
<feature type="region of interest" description="Disordered" evidence="1">
    <location>
        <begin position="144"/>
        <end position="168"/>
    </location>
</feature>